<keyword evidence="12" id="KW-1185">Reference proteome</keyword>
<dbReference type="Pfam" id="PF01262">
    <property type="entry name" value="AlaDh_PNT_C"/>
    <property type="match status" value="1"/>
</dbReference>
<dbReference type="Proteomes" id="UP001499854">
    <property type="component" value="Unassembled WGS sequence"/>
</dbReference>
<dbReference type="SMART" id="SM01002">
    <property type="entry name" value="AlaDh_PNT_C"/>
    <property type="match status" value="1"/>
</dbReference>
<name>A0ABP5E2G6_9ACTN</name>
<reference evidence="12" key="1">
    <citation type="journal article" date="2019" name="Int. J. Syst. Evol. Microbiol.">
        <title>The Global Catalogue of Microorganisms (GCM) 10K type strain sequencing project: providing services to taxonomists for standard genome sequencing and annotation.</title>
        <authorList>
            <consortium name="The Broad Institute Genomics Platform"/>
            <consortium name="The Broad Institute Genome Sequencing Center for Infectious Disease"/>
            <person name="Wu L."/>
            <person name="Ma J."/>
        </authorList>
    </citation>
    <scope>NUCLEOTIDE SEQUENCE [LARGE SCALE GENOMIC DNA]</scope>
    <source>
        <strain evidence="12">JCM 16013</strain>
    </source>
</reference>
<dbReference type="PROSITE" id="PS00837">
    <property type="entry name" value="ALADH_PNT_2"/>
    <property type="match status" value="1"/>
</dbReference>
<comment type="function">
    <text evidence="1">The transhydrogenation between NADH and NADP is coupled to respiration and ATP hydrolysis and functions as a proton pump across the membrane.</text>
</comment>
<evidence type="ECO:0000256" key="7">
    <source>
        <dbReference type="ARBA" id="ARBA00023027"/>
    </source>
</evidence>
<dbReference type="EC" id="7.1.1.1" evidence="3"/>
<dbReference type="InterPro" id="IPR008143">
    <property type="entry name" value="Ala_DH/PNT_CS2"/>
</dbReference>
<evidence type="ECO:0000256" key="3">
    <source>
        <dbReference type="ARBA" id="ARBA00012943"/>
    </source>
</evidence>
<keyword evidence="6" id="KW-1278">Translocase</keyword>
<dbReference type="Gene3D" id="3.40.50.720">
    <property type="entry name" value="NAD(P)-binding Rossmann-like Domain"/>
    <property type="match status" value="2"/>
</dbReference>
<evidence type="ECO:0000256" key="5">
    <source>
        <dbReference type="ARBA" id="ARBA00022857"/>
    </source>
</evidence>
<accession>A0ABP5E2G6</accession>
<dbReference type="InterPro" id="IPR036291">
    <property type="entry name" value="NAD(P)-bd_dom_sf"/>
</dbReference>
<dbReference type="PANTHER" id="PTHR10160">
    <property type="entry name" value="NAD(P) TRANSHYDROGENASE"/>
    <property type="match status" value="1"/>
</dbReference>
<dbReference type="SUPFAM" id="SSF51735">
    <property type="entry name" value="NAD(P)-binding Rossmann-fold domains"/>
    <property type="match status" value="1"/>
</dbReference>
<feature type="domain" description="Alanine dehydrogenase/pyridine nucleotide transhydrogenase NAD(H)-binding" evidence="9">
    <location>
        <begin position="148"/>
        <end position="314"/>
    </location>
</feature>
<keyword evidence="7" id="KW-0520">NAD</keyword>
<evidence type="ECO:0000259" key="10">
    <source>
        <dbReference type="SMART" id="SM01003"/>
    </source>
</evidence>
<evidence type="ECO:0000313" key="11">
    <source>
        <dbReference type="EMBL" id="GAA1990300.1"/>
    </source>
</evidence>
<comment type="catalytic activity">
    <reaction evidence="8">
        <text>NAD(+) + NADPH + H(+)(in) = NADH + NADP(+) + H(+)(out)</text>
        <dbReference type="Rhea" id="RHEA:47992"/>
        <dbReference type="ChEBI" id="CHEBI:15378"/>
        <dbReference type="ChEBI" id="CHEBI:57540"/>
        <dbReference type="ChEBI" id="CHEBI:57783"/>
        <dbReference type="ChEBI" id="CHEBI:57945"/>
        <dbReference type="ChEBI" id="CHEBI:58349"/>
        <dbReference type="EC" id="7.1.1.1"/>
    </reaction>
</comment>
<dbReference type="CDD" id="cd05304">
    <property type="entry name" value="Rubrum_tdh"/>
    <property type="match status" value="1"/>
</dbReference>
<dbReference type="InterPro" id="IPR007886">
    <property type="entry name" value="AlaDH/PNT_N"/>
</dbReference>
<gene>
    <name evidence="11" type="ORF">GCM10009838_61790</name>
</gene>
<dbReference type="Pfam" id="PF05222">
    <property type="entry name" value="AlaDh_PNT_N"/>
    <property type="match status" value="1"/>
</dbReference>
<evidence type="ECO:0000313" key="12">
    <source>
        <dbReference type="Proteomes" id="UP001499854"/>
    </source>
</evidence>
<sequence>MQIGVLTETAPYERRVALTPESAGRLIAAGHSVYVQSGAGRAADEDDDAFREAGAMIARTPEEILGNIDLLTGVGQLDQQTAAKLTPGTAVVGLASPKEGRGPAGVLVDRHATFFALEQLPRITRAQSMDALSSQAMVAGYRAGLVAAERLPRFFPLLMTAAGTVPPARVLVLGAGVAGLQAIATAKRLGAVVEAHDVRDSAPEEVRSLGARFLTLDVETQTSGSGGYAREQSSDALSRQRKALAPYVAAADAVITTAAVPGKPAPLLVTADMVEKMRPGSVVVDLAADNPHGGNCELSRPGEDVRHHGVLIHGGRNVPSELAGHASRLYGANMAAFVLAMCRDGVLLSTPEEVAADEIAAACCVLLKGEFR</sequence>
<evidence type="ECO:0000256" key="6">
    <source>
        <dbReference type="ARBA" id="ARBA00022967"/>
    </source>
</evidence>
<dbReference type="SUPFAM" id="SSF52283">
    <property type="entry name" value="Formate/glycerate dehydrogenase catalytic domain-like"/>
    <property type="match status" value="1"/>
</dbReference>
<dbReference type="EMBL" id="BAAAQM010000043">
    <property type="protein sequence ID" value="GAA1990300.1"/>
    <property type="molecule type" value="Genomic_DNA"/>
</dbReference>
<comment type="caution">
    <text evidence="11">The sequence shown here is derived from an EMBL/GenBank/DDBJ whole genome shotgun (WGS) entry which is preliminary data.</text>
</comment>
<evidence type="ECO:0000256" key="2">
    <source>
        <dbReference type="ARBA" id="ARBA00005689"/>
    </source>
</evidence>
<comment type="similarity">
    <text evidence="2">Belongs to the AlaDH/PNT family.</text>
</comment>
<dbReference type="InterPro" id="IPR007698">
    <property type="entry name" value="AlaDH/PNT_NAD(H)-bd"/>
</dbReference>
<evidence type="ECO:0000256" key="1">
    <source>
        <dbReference type="ARBA" id="ARBA00003943"/>
    </source>
</evidence>
<keyword evidence="4" id="KW-0547">Nucleotide-binding</keyword>
<evidence type="ECO:0000259" key="9">
    <source>
        <dbReference type="SMART" id="SM01002"/>
    </source>
</evidence>
<evidence type="ECO:0000256" key="4">
    <source>
        <dbReference type="ARBA" id="ARBA00022741"/>
    </source>
</evidence>
<protein>
    <recommendedName>
        <fullName evidence="3">proton-translocating NAD(P)(+) transhydrogenase</fullName>
        <ecNumber evidence="3">7.1.1.1</ecNumber>
    </recommendedName>
</protein>
<feature type="domain" description="Alanine dehydrogenase/pyridine nucleotide transhydrogenase N-terminal" evidence="10">
    <location>
        <begin position="4"/>
        <end position="139"/>
    </location>
</feature>
<evidence type="ECO:0000256" key="8">
    <source>
        <dbReference type="ARBA" id="ARBA00048202"/>
    </source>
</evidence>
<proteinExistence type="inferred from homology"/>
<dbReference type="RefSeq" id="WP_344660680.1">
    <property type="nucleotide sequence ID" value="NZ_BAAAQM010000043.1"/>
</dbReference>
<organism evidence="11 12">
    <name type="scientific">Catenulispora subtropica</name>
    <dbReference type="NCBI Taxonomy" id="450798"/>
    <lineage>
        <taxon>Bacteria</taxon>
        <taxon>Bacillati</taxon>
        <taxon>Actinomycetota</taxon>
        <taxon>Actinomycetes</taxon>
        <taxon>Catenulisporales</taxon>
        <taxon>Catenulisporaceae</taxon>
        <taxon>Catenulispora</taxon>
    </lineage>
</organism>
<dbReference type="PANTHER" id="PTHR10160:SF19">
    <property type="entry name" value="PROTON-TRANSLOCATING NAD(P)(+) TRANSHYDROGENASE"/>
    <property type="match status" value="1"/>
</dbReference>
<keyword evidence="5" id="KW-0521">NADP</keyword>
<dbReference type="SMART" id="SM01003">
    <property type="entry name" value="AlaDh_PNT_N"/>
    <property type="match status" value="1"/>
</dbReference>